<dbReference type="PaxDb" id="3218-PP1S148_129V6.1"/>
<dbReference type="EnsemblPlants" id="Pp3c17_460V3.1">
    <property type="protein sequence ID" value="Pp3c17_460V3.1"/>
    <property type="gene ID" value="Pp3c17_460"/>
</dbReference>
<dbReference type="AlphaFoldDB" id="A0A2K1J284"/>
<dbReference type="InterPro" id="IPR009044">
    <property type="entry name" value="ssDNA-bd_transcriptional_reg"/>
</dbReference>
<sequence>MHAASTFARLRCVPQLCRAYHSAGGRCCHDGGPARFVSVRRDEFGGSPKRDIATLRVTSGRIAARRGDGEQRFPVGEYGERIVVSSYEDQEEDDDEDEFKLEYEENGCVLVKSSSKTLEEEEDDRGGFLCCDFTGCYFSDEPPVERAFEVIEGEGWRLGYETAPESVESFCAIVRNARTYHFGVAEIVGAGGWSLALTASEFNDFCYLIQILRNAISTVDEDKFLGKDEVVIRMERGCLWMACVIPKKRVAMFQKLAMLGHRGLLESQHKAAFELRFILSGVSGRRQAEGFWPSEAVMDMLKKIDAKNLELEEQIAQVQNFAADRLA</sequence>
<dbReference type="SUPFAM" id="SSF54447">
    <property type="entry name" value="ssDNA-binding transcriptional regulator domain"/>
    <property type="match status" value="1"/>
</dbReference>
<dbReference type="OrthoDB" id="1924491at2759"/>
<dbReference type="Gramene" id="Pp3c17_460V3.2">
    <property type="protein sequence ID" value="Pp3c17_460V3.2"/>
    <property type="gene ID" value="Pp3c17_460"/>
</dbReference>
<dbReference type="GO" id="GO:0006355">
    <property type="term" value="P:regulation of DNA-templated transcription"/>
    <property type="evidence" value="ECO:0007669"/>
    <property type="project" value="InterPro"/>
</dbReference>
<keyword evidence="3" id="KW-1185">Reference proteome</keyword>
<organism evidence="1">
    <name type="scientific">Physcomitrium patens</name>
    <name type="common">Spreading-leaved earth moss</name>
    <name type="synonym">Physcomitrella patens</name>
    <dbReference type="NCBI Taxonomy" id="3218"/>
    <lineage>
        <taxon>Eukaryota</taxon>
        <taxon>Viridiplantae</taxon>
        <taxon>Streptophyta</taxon>
        <taxon>Embryophyta</taxon>
        <taxon>Bryophyta</taxon>
        <taxon>Bryophytina</taxon>
        <taxon>Bryopsida</taxon>
        <taxon>Funariidae</taxon>
        <taxon>Funariales</taxon>
        <taxon>Funariaceae</taxon>
        <taxon>Physcomitrium</taxon>
    </lineage>
</organism>
<dbReference type="GeneID" id="112294062"/>
<accession>A0A2K1J284</accession>
<dbReference type="Pfam" id="PF08848">
    <property type="entry name" value="DUF1818"/>
    <property type="match status" value="1"/>
</dbReference>
<reference evidence="2" key="3">
    <citation type="submission" date="2020-12" db="UniProtKB">
        <authorList>
            <consortium name="EnsemblPlants"/>
        </authorList>
    </citation>
    <scope>IDENTIFICATION</scope>
</reference>
<reference evidence="1 3" key="2">
    <citation type="journal article" date="2018" name="Plant J.">
        <title>The Physcomitrella patens chromosome-scale assembly reveals moss genome structure and evolution.</title>
        <authorList>
            <person name="Lang D."/>
            <person name="Ullrich K.K."/>
            <person name="Murat F."/>
            <person name="Fuchs J."/>
            <person name="Jenkins J."/>
            <person name="Haas F.B."/>
            <person name="Piednoel M."/>
            <person name="Gundlach H."/>
            <person name="Van Bel M."/>
            <person name="Meyberg R."/>
            <person name="Vives C."/>
            <person name="Morata J."/>
            <person name="Symeonidi A."/>
            <person name="Hiss M."/>
            <person name="Muchero W."/>
            <person name="Kamisugi Y."/>
            <person name="Saleh O."/>
            <person name="Blanc G."/>
            <person name="Decker E.L."/>
            <person name="van Gessel N."/>
            <person name="Grimwood J."/>
            <person name="Hayes R.D."/>
            <person name="Graham S.W."/>
            <person name="Gunter L.E."/>
            <person name="McDaniel S.F."/>
            <person name="Hoernstein S.N.W."/>
            <person name="Larsson A."/>
            <person name="Li F.W."/>
            <person name="Perroud P.F."/>
            <person name="Phillips J."/>
            <person name="Ranjan P."/>
            <person name="Rokshar D.S."/>
            <person name="Rothfels C.J."/>
            <person name="Schneider L."/>
            <person name="Shu S."/>
            <person name="Stevenson D.W."/>
            <person name="Thummler F."/>
            <person name="Tillich M."/>
            <person name="Villarreal Aguilar J.C."/>
            <person name="Widiez T."/>
            <person name="Wong G.K."/>
            <person name="Wymore A."/>
            <person name="Zhang Y."/>
            <person name="Zimmer A.D."/>
            <person name="Quatrano R.S."/>
            <person name="Mayer K.F.X."/>
            <person name="Goodstein D."/>
            <person name="Casacuberta J.M."/>
            <person name="Vandepoele K."/>
            <person name="Reski R."/>
            <person name="Cuming A.C."/>
            <person name="Tuskan G.A."/>
            <person name="Maumus F."/>
            <person name="Salse J."/>
            <person name="Schmutz J."/>
            <person name="Rensing S.A."/>
        </authorList>
    </citation>
    <scope>NUCLEOTIDE SEQUENCE [LARGE SCALE GENOMIC DNA]</scope>
    <source>
        <strain evidence="2 3">cv. Gransden 2004</strain>
    </source>
</reference>
<dbReference type="Proteomes" id="UP000006727">
    <property type="component" value="Chromosome 17"/>
</dbReference>
<dbReference type="EMBL" id="ABEU02000017">
    <property type="protein sequence ID" value="PNR35640.1"/>
    <property type="molecule type" value="Genomic_DNA"/>
</dbReference>
<evidence type="ECO:0000313" key="3">
    <source>
        <dbReference type="Proteomes" id="UP000006727"/>
    </source>
</evidence>
<gene>
    <name evidence="2" type="primary">LOC112294062</name>
    <name evidence="1" type="ORF">PHYPA_021490</name>
</gene>
<reference evidence="1 3" key="1">
    <citation type="journal article" date="2008" name="Science">
        <title>The Physcomitrella genome reveals evolutionary insights into the conquest of land by plants.</title>
        <authorList>
            <person name="Rensing S."/>
            <person name="Lang D."/>
            <person name="Zimmer A."/>
            <person name="Terry A."/>
            <person name="Salamov A."/>
            <person name="Shapiro H."/>
            <person name="Nishiyama T."/>
            <person name="Perroud P.-F."/>
            <person name="Lindquist E."/>
            <person name="Kamisugi Y."/>
            <person name="Tanahashi T."/>
            <person name="Sakakibara K."/>
            <person name="Fujita T."/>
            <person name="Oishi K."/>
            <person name="Shin-I T."/>
            <person name="Kuroki Y."/>
            <person name="Toyoda A."/>
            <person name="Suzuki Y."/>
            <person name="Hashimoto A."/>
            <person name="Yamaguchi K."/>
            <person name="Sugano A."/>
            <person name="Kohara Y."/>
            <person name="Fujiyama A."/>
            <person name="Anterola A."/>
            <person name="Aoki S."/>
            <person name="Ashton N."/>
            <person name="Barbazuk W.B."/>
            <person name="Barker E."/>
            <person name="Bennetzen J."/>
            <person name="Bezanilla M."/>
            <person name="Blankenship R."/>
            <person name="Cho S.H."/>
            <person name="Dutcher S."/>
            <person name="Estelle M."/>
            <person name="Fawcett J.A."/>
            <person name="Gundlach H."/>
            <person name="Hanada K."/>
            <person name="Heyl A."/>
            <person name="Hicks K.A."/>
            <person name="Hugh J."/>
            <person name="Lohr M."/>
            <person name="Mayer K."/>
            <person name="Melkozernov A."/>
            <person name="Murata T."/>
            <person name="Nelson D."/>
            <person name="Pils B."/>
            <person name="Prigge M."/>
            <person name="Reiss B."/>
            <person name="Renner T."/>
            <person name="Rombauts S."/>
            <person name="Rushton P."/>
            <person name="Sanderfoot A."/>
            <person name="Schween G."/>
            <person name="Shiu S.-H."/>
            <person name="Stueber K."/>
            <person name="Theodoulou F.L."/>
            <person name="Tu H."/>
            <person name="Van de Peer Y."/>
            <person name="Verrier P.J."/>
            <person name="Waters E."/>
            <person name="Wood A."/>
            <person name="Yang L."/>
            <person name="Cove D."/>
            <person name="Cuming A."/>
            <person name="Hasebe M."/>
            <person name="Lucas S."/>
            <person name="Mishler D.B."/>
            <person name="Reski R."/>
            <person name="Grigoriev I."/>
            <person name="Quatrano R.S."/>
            <person name="Boore J.L."/>
        </authorList>
    </citation>
    <scope>NUCLEOTIDE SEQUENCE [LARGE SCALE GENOMIC DNA]</scope>
    <source>
        <strain evidence="2 3">cv. Gransden 2004</strain>
    </source>
</reference>
<protein>
    <submittedName>
        <fullName evidence="1 2">Uncharacterized protein</fullName>
    </submittedName>
</protein>
<dbReference type="Gene3D" id="2.30.31.10">
    <property type="entry name" value="Transcriptional Coactivator Pc4, Chain A"/>
    <property type="match status" value="1"/>
</dbReference>
<evidence type="ECO:0000313" key="1">
    <source>
        <dbReference type="EMBL" id="PNR35640.1"/>
    </source>
</evidence>
<name>A0A2K1J284_PHYPA</name>
<dbReference type="Gramene" id="Pp3c17_460V3.1">
    <property type="protein sequence ID" value="Pp3c17_460V3.1"/>
    <property type="gene ID" value="Pp3c17_460"/>
</dbReference>
<dbReference type="GO" id="GO:0003677">
    <property type="term" value="F:DNA binding"/>
    <property type="evidence" value="ECO:0007669"/>
    <property type="project" value="InterPro"/>
</dbReference>
<proteinExistence type="predicted"/>
<evidence type="ECO:0000313" key="2">
    <source>
        <dbReference type="EnsemblPlants" id="Pp3c17_460V3.1"/>
    </source>
</evidence>
<dbReference type="EnsemblPlants" id="Pp3c17_460V3.2">
    <property type="protein sequence ID" value="Pp3c17_460V3.2"/>
    <property type="gene ID" value="Pp3c17_460"/>
</dbReference>
<dbReference type="InterPro" id="IPR014947">
    <property type="entry name" value="DUF1818"/>
</dbReference>
<dbReference type="RefSeq" id="XP_024399953.1">
    <property type="nucleotide sequence ID" value="XM_024544185.2"/>
</dbReference>